<comment type="caution">
    <text evidence="1">The sequence shown here is derived from an EMBL/GenBank/DDBJ whole genome shotgun (WGS) entry which is preliminary data.</text>
</comment>
<protein>
    <submittedName>
        <fullName evidence="1">DUF3861 domain-containing protein</fullName>
    </submittedName>
</protein>
<name>A0ABT4L4B9_9SPHI</name>
<dbReference type="Proteomes" id="UP001144347">
    <property type="component" value="Unassembled WGS sequence"/>
</dbReference>
<evidence type="ECO:0000313" key="2">
    <source>
        <dbReference type="Proteomes" id="UP001144347"/>
    </source>
</evidence>
<accession>A0ABT4L4B9</accession>
<organism evidence="1 2">
    <name type="scientific">Pedobacter punctiformis</name>
    <dbReference type="NCBI Taxonomy" id="3004097"/>
    <lineage>
        <taxon>Bacteria</taxon>
        <taxon>Pseudomonadati</taxon>
        <taxon>Bacteroidota</taxon>
        <taxon>Sphingobacteriia</taxon>
        <taxon>Sphingobacteriales</taxon>
        <taxon>Sphingobacteriaceae</taxon>
        <taxon>Pedobacter</taxon>
    </lineage>
</organism>
<keyword evidence="2" id="KW-1185">Reference proteome</keyword>
<dbReference type="EMBL" id="JAPWGM010000001">
    <property type="protein sequence ID" value="MCZ4242761.1"/>
    <property type="molecule type" value="Genomic_DNA"/>
</dbReference>
<dbReference type="RefSeq" id="WP_269425850.1">
    <property type="nucleotide sequence ID" value="NZ_JAPWGM010000001.1"/>
</dbReference>
<dbReference type="InterPro" id="IPR024476">
    <property type="entry name" value="DUF3861"/>
</dbReference>
<proteinExistence type="predicted"/>
<gene>
    <name evidence="1" type="ORF">O0955_01980</name>
</gene>
<dbReference type="Gene3D" id="3.10.20.850">
    <property type="entry name" value="Protein of unknown function DUF3861"/>
    <property type="match status" value="1"/>
</dbReference>
<dbReference type="InterPro" id="IPR038194">
    <property type="entry name" value="DUF3861_sf"/>
</dbReference>
<reference evidence="1" key="1">
    <citation type="submission" date="2022-12" db="EMBL/GenBank/DDBJ databases">
        <title>Genome sequence of HCMS5-2.</title>
        <authorList>
            <person name="Woo H."/>
        </authorList>
    </citation>
    <scope>NUCLEOTIDE SEQUENCE</scope>
    <source>
        <strain evidence="1">HCMS5-2</strain>
    </source>
</reference>
<dbReference type="Pfam" id="PF12977">
    <property type="entry name" value="DUF3861"/>
    <property type="match status" value="1"/>
</dbReference>
<sequence>MTKRTNKYQLILKEISLAKEEDIKNEPLELEFDNHDNIFEIIKTIKGKNLFENEQQSAEFAIGLKMFSEVMIKNRDNALFTELFPVFGSFMRKLKSHQ</sequence>
<evidence type="ECO:0000313" key="1">
    <source>
        <dbReference type="EMBL" id="MCZ4242761.1"/>
    </source>
</evidence>